<keyword evidence="2" id="KW-1185">Reference proteome</keyword>
<dbReference type="AlphaFoldDB" id="A0A183MQX3"/>
<sequence length="112" mass="12984">MEARSKTKKEGSAMNVIQRYAPFNYSNDDDEGHIYERLQSIRTKCSGNDSTNMMGYLNAKVLMGNTGYEDIMGRHGLTRRKEPEGRQIRKFMCIQQNGHRRHNIPTQTRTQS</sequence>
<proteinExistence type="predicted"/>
<protein>
    <submittedName>
        <fullName evidence="1">Uncharacterized protein</fullName>
    </submittedName>
</protein>
<organism evidence="1 2">
    <name type="scientific">Schistosoma margrebowiei</name>
    <dbReference type="NCBI Taxonomy" id="48269"/>
    <lineage>
        <taxon>Eukaryota</taxon>
        <taxon>Metazoa</taxon>
        <taxon>Spiralia</taxon>
        <taxon>Lophotrochozoa</taxon>
        <taxon>Platyhelminthes</taxon>
        <taxon>Trematoda</taxon>
        <taxon>Digenea</taxon>
        <taxon>Strigeidida</taxon>
        <taxon>Schistosomatoidea</taxon>
        <taxon>Schistosomatidae</taxon>
        <taxon>Schistosoma</taxon>
    </lineage>
</organism>
<accession>A0A183MQX3</accession>
<reference evidence="1 2" key="1">
    <citation type="submission" date="2018-11" db="EMBL/GenBank/DDBJ databases">
        <authorList>
            <consortium name="Pathogen Informatics"/>
        </authorList>
    </citation>
    <scope>NUCLEOTIDE SEQUENCE [LARGE SCALE GENOMIC DNA]</scope>
    <source>
        <strain evidence="1 2">Zambia</strain>
    </source>
</reference>
<evidence type="ECO:0000313" key="2">
    <source>
        <dbReference type="Proteomes" id="UP000277204"/>
    </source>
</evidence>
<name>A0A183MQX3_9TREM</name>
<evidence type="ECO:0000313" key="1">
    <source>
        <dbReference type="EMBL" id="VDP27908.1"/>
    </source>
</evidence>
<gene>
    <name evidence="1" type="ORF">SMRZ_LOCUS18448</name>
</gene>
<dbReference type="EMBL" id="UZAI01017654">
    <property type="protein sequence ID" value="VDP27908.1"/>
    <property type="molecule type" value="Genomic_DNA"/>
</dbReference>
<dbReference type="Proteomes" id="UP000277204">
    <property type="component" value="Unassembled WGS sequence"/>
</dbReference>